<dbReference type="EMBL" id="CM035443">
    <property type="protein sequence ID" value="KAH7278557.1"/>
    <property type="molecule type" value="Genomic_DNA"/>
</dbReference>
<evidence type="ECO:0000259" key="2">
    <source>
        <dbReference type="Pfam" id="PF13460"/>
    </source>
</evidence>
<feature type="domain" description="NAD(P)-binding" evidence="2">
    <location>
        <begin position="441"/>
        <end position="539"/>
    </location>
</feature>
<dbReference type="AlphaFoldDB" id="A0A8T2Q3I6"/>
<dbReference type="Gene3D" id="3.40.50.720">
    <property type="entry name" value="NAD(P)-binding Rossmann-like Domain"/>
    <property type="match status" value="2"/>
</dbReference>
<evidence type="ECO:0000313" key="3">
    <source>
        <dbReference type="EMBL" id="KAH7278557.1"/>
    </source>
</evidence>
<dbReference type="SUPFAM" id="SSF49785">
    <property type="entry name" value="Galactose-binding domain-like"/>
    <property type="match status" value="1"/>
</dbReference>
<comment type="caution">
    <text evidence="3">The sequence shown here is derived from an EMBL/GenBank/DDBJ whole genome shotgun (WGS) entry which is preliminary data.</text>
</comment>
<dbReference type="PANTHER" id="PTHR15020">
    <property type="entry name" value="FLAVIN REDUCTASE-RELATED"/>
    <property type="match status" value="1"/>
</dbReference>
<reference evidence="3" key="1">
    <citation type="submission" date="2021-08" db="EMBL/GenBank/DDBJ databases">
        <title>WGS assembly of Ceratopteris richardii.</title>
        <authorList>
            <person name="Marchant D.B."/>
            <person name="Chen G."/>
            <person name="Jenkins J."/>
            <person name="Shu S."/>
            <person name="Leebens-Mack J."/>
            <person name="Grimwood J."/>
            <person name="Schmutz J."/>
            <person name="Soltis P."/>
            <person name="Soltis D."/>
            <person name="Chen Z.-H."/>
        </authorList>
    </citation>
    <scope>NUCLEOTIDE SEQUENCE</scope>
    <source>
        <strain evidence="3">Whitten #5841</strain>
        <tissue evidence="3">Leaf</tissue>
    </source>
</reference>
<protein>
    <submittedName>
        <fullName evidence="3">Uncharacterized protein</fullName>
    </submittedName>
</protein>
<keyword evidence="4" id="KW-1185">Reference proteome</keyword>
<name>A0A8T2Q3I6_CERRI</name>
<dbReference type="InterPro" id="IPR013857">
    <property type="entry name" value="NADH-UbQ_OxRdtase-assoc_prot30"/>
</dbReference>
<dbReference type="PANTHER" id="PTHR15020:SF50">
    <property type="entry name" value="UPF0659 PROTEIN YMR090W"/>
    <property type="match status" value="1"/>
</dbReference>
<dbReference type="InterPro" id="IPR008979">
    <property type="entry name" value="Galactose-bd-like_sf"/>
</dbReference>
<dbReference type="FunFam" id="3.40.50.720:FF:000377">
    <property type="entry name" value="NAD(P)-binding Rossmann-fold superfamily protein"/>
    <property type="match status" value="1"/>
</dbReference>
<feature type="domain" description="NADH:ubiquinone oxidoreductase intermediate-associated protein 30" evidence="1">
    <location>
        <begin position="268"/>
        <end position="429"/>
    </location>
</feature>
<dbReference type="OrthoDB" id="426386at2759"/>
<accession>A0A8T2Q3I6</accession>
<evidence type="ECO:0000313" key="4">
    <source>
        <dbReference type="Proteomes" id="UP000825935"/>
    </source>
</evidence>
<sequence length="597" mass="65511">MALSHSFIAAPGLSSSAHLHTRLLDNQGSALVSEFRGIRLSPSSFFPKQKKASLFCSTSHTNCITTISASSGRQPWDFGRFLNTVTFFNEPSFSKIVEALSAFLMGSSEKDQYAERGSKNMGIVLVAGATGGVGKRVVDVLRRKGYSVRVLVRNAVKAKELLGSDIDMVIGDVTKKDTLLPSYFKGVSSVVNTVSVIIGPKEGDTPDRQKYSQQGIKFFEPEVKGDSPEKIEFEGLQNLLEAVKDKIGFRDGKMLFRVSDKGLPLGPAWGALDDVVMGGVSESSLQIDLKGGEDGSPVGVFKGFVSTDNNGGFASVRTKNFELPENLSAYEGLELRIKGDGHRYKMIIRTSKDWDALGYAFSFDTVKDQWQSVKLPFSEFSPTFRARTVSNAEAINTSNILSLQLMYSKFEYDGKLNPTFEAGRFELPISSIKAYLKEPITPRFIHVSSAGVTRPYRQGLDLSKQPPAVRMNKELGFVLDFKLKGEDVLRNSGVPYTVVRPCALTEEPGGAELIFDQGDNITGKVSREDVAEICVAALELPSACDKTFEVKSNLAFSEVFNVDPEKPPPPRDFDKEFQYLQKGITGKEALMKEALPL</sequence>
<gene>
    <name evidence="3" type="ORF">KP509_38G046400</name>
</gene>
<dbReference type="Pfam" id="PF13460">
    <property type="entry name" value="NAD_binding_10"/>
    <property type="match status" value="2"/>
</dbReference>
<dbReference type="InterPro" id="IPR036291">
    <property type="entry name" value="NAD(P)-bd_dom_sf"/>
</dbReference>
<dbReference type="Gene3D" id="2.60.120.430">
    <property type="entry name" value="Galactose-binding lectin"/>
    <property type="match status" value="1"/>
</dbReference>
<proteinExistence type="predicted"/>
<dbReference type="FunFam" id="3.40.50.720:FF:000344">
    <property type="entry name" value="NAD(P)-binding Rossmann-fold superfamily protein"/>
    <property type="match status" value="1"/>
</dbReference>
<feature type="domain" description="NAD(P)-binding" evidence="2">
    <location>
        <begin position="128"/>
        <end position="199"/>
    </location>
</feature>
<dbReference type="Proteomes" id="UP000825935">
    <property type="component" value="Chromosome 38"/>
</dbReference>
<evidence type="ECO:0000259" key="1">
    <source>
        <dbReference type="Pfam" id="PF08547"/>
    </source>
</evidence>
<dbReference type="OMA" id="RTRNFEP"/>
<dbReference type="SUPFAM" id="SSF51735">
    <property type="entry name" value="NAD(P)-binding Rossmann-fold domains"/>
    <property type="match status" value="1"/>
</dbReference>
<dbReference type="Pfam" id="PF08547">
    <property type="entry name" value="CIA30"/>
    <property type="match status" value="1"/>
</dbReference>
<organism evidence="3 4">
    <name type="scientific">Ceratopteris richardii</name>
    <name type="common">Triangle waterfern</name>
    <dbReference type="NCBI Taxonomy" id="49495"/>
    <lineage>
        <taxon>Eukaryota</taxon>
        <taxon>Viridiplantae</taxon>
        <taxon>Streptophyta</taxon>
        <taxon>Embryophyta</taxon>
        <taxon>Tracheophyta</taxon>
        <taxon>Polypodiopsida</taxon>
        <taxon>Polypodiidae</taxon>
        <taxon>Polypodiales</taxon>
        <taxon>Pteridineae</taxon>
        <taxon>Pteridaceae</taxon>
        <taxon>Parkerioideae</taxon>
        <taxon>Ceratopteris</taxon>
    </lineage>
</organism>
<dbReference type="InterPro" id="IPR016040">
    <property type="entry name" value="NAD(P)-bd_dom"/>
</dbReference>